<organism evidence="3 4">
    <name type="scientific">Phytophthora boehmeriae</name>
    <dbReference type="NCBI Taxonomy" id="109152"/>
    <lineage>
        <taxon>Eukaryota</taxon>
        <taxon>Sar</taxon>
        <taxon>Stramenopiles</taxon>
        <taxon>Oomycota</taxon>
        <taxon>Peronosporomycetes</taxon>
        <taxon>Peronosporales</taxon>
        <taxon>Peronosporaceae</taxon>
        <taxon>Phytophthora</taxon>
    </lineage>
</organism>
<feature type="compositionally biased region" description="Low complexity" evidence="1">
    <location>
        <begin position="183"/>
        <end position="198"/>
    </location>
</feature>
<evidence type="ECO:0008006" key="5">
    <source>
        <dbReference type="Google" id="ProtNLM"/>
    </source>
</evidence>
<feature type="region of interest" description="Disordered" evidence="1">
    <location>
        <begin position="179"/>
        <end position="198"/>
    </location>
</feature>
<dbReference type="Proteomes" id="UP000693981">
    <property type="component" value="Unassembled WGS sequence"/>
</dbReference>
<dbReference type="EMBL" id="JAGDFL010000162">
    <property type="protein sequence ID" value="KAG7396339.1"/>
    <property type="molecule type" value="Genomic_DNA"/>
</dbReference>
<evidence type="ECO:0000256" key="2">
    <source>
        <dbReference type="SAM" id="SignalP"/>
    </source>
</evidence>
<evidence type="ECO:0000313" key="3">
    <source>
        <dbReference type="EMBL" id="KAG7396339.1"/>
    </source>
</evidence>
<feature type="chain" id="PRO_5035856326" description="Elicitin" evidence="2">
    <location>
        <begin position="22"/>
        <end position="220"/>
    </location>
</feature>
<dbReference type="OrthoDB" id="115579at2759"/>
<comment type="caution">
    <text evidence="3">The sequence shown here is derived from an EMBL/GenBank/DDBJ whole genome shotgun (WGS) entry which is preliminary data.</text>
</comment>
<evidence type="ECO:0000256" key="1">
    <source>
        <dbReference type="SAM" id="MobiDB-lite"/>
    </source>
</evidence>
<keyword evidence="4" id="KW-1185">Reference proteome</keyword>
<protein>
    <recommendedName>
        <fullName evidence="5">Elicitin</fullName>
    </recommendedName>
</protein>
<gene>
    <name evidence="3" type="ORF">PHYBOEH_002474</name>
</gene>
<accession>A0A8T1WWZ8</accession>
<reference evidence="3" key="1">
    <citation type="submission" date="2021-02" db="EMBL/GenBank/DDBJ databases">
        <authorList>
            <person name="Palmer J.M."/>
        </authorList>
    </citation>
    <scope>NUCLEOTIDE SEQUENCE</scope>
    <source>
        <strain evidence="3">SCRP23</strain>
    </source>
</reference>
<name>A0A8T1WWZ8_9STRA</name>
<feature type="signal peptide" evidence="2">
    <location>
        <begin position="1"/>
        <end position="21"/>
    </location>
</feature>
<dbReference type="AlphaFoldDB" id="A0A8T1WWZ8"/>
<sequence length="220" mass="22449">MTSVLPLVIVFAAAFVPWTSAQSIASTAVYVDSQCSGTPLVVSVIESVDCESEACNSFTATDGATYYRSTVCALANRESFVNDAFAGANYLLIEMYTKSCGLFIAANALLATGECRVYSGNGSNSVIAKINADGSANLAVFNGTACAGTPILSYSPDNESVSKHSCFKDFSVFYASTGGGSSSTGDTTEGATTTGSENGGPSVCGGVVTFALIGLLMLLL</sequence>
<evidence type="ECO:0000313" key="4">
    <source>
        <dbReference type="Proteomes" id="UP000693981"/>
    </source>
</evidence>
<keyword evidence="2" id="KW-0732">Signal</keyword>
<proteinExistence type="predicted"/>